<gene>
    <name evidence="2" type="ORF">IWX90DRAFT_486818</name>
</gene>
<dbReference type="EMBL" id="JBBWUH010000005">
    <property type="protein sequence ID" value="KAK8166971.1"/>
    <property type="molecule type" value="Genomic_DNA"/>
</dbReference>
<protein>
    <submittedName>
        <fullName evidence="2">Uncharacterized protein</fullName>
    </submittedName>
</protein>
<name>A0ABR1XV12_9PEZI</name>
<dbReference type="PANTHER" id="PTHR40422">
    <property type="entry name" value="TRANSLATION MACHINERY-ASSOCIATED PROTEIN 17"/>
    <property type="match status" value="1"/>
</dbReference>
<dbReference type="Proteomes" id="UP001456524">
    <property type="component" value="Unassembled WGS sequence"/>
</dbReference>
<evidence type="ECO:0000313" key="2">
    <source>
        <dbReference type="EMBL" id="KAK8166971.1"/>
    </source>
</evidence>
<reference evidence="2 3" key="1">
    <citation type="journal article" date="2022" name="G3 (Bethesda)">
        <title>Enemy or ally: a genomic approach to elucidate the lifestyle of Phyllosticta citrichinaensis.</title>
        <authorList>
            <person name="Buijs V.A."/>
            <person name="Groenewald J.Z."/>
            <person name="Haridas S."/>
            <person name="LaButti K.M."/>
            <person name="Lipzen A."/>
            <person name="Martin F.M."/>
            <person name="Barry K."/>
            <person name="Grigoriev I.V."/>
            <person name="Crous P.W."/>
            <person name="Seidl M.F."/>
        </authorList>
    </citation>
    <scope>NUCLEOTIDE SEQUENCE [LARGE SCALE GENOMIC DNA]</scope>
    <source>
        <strain evidence="2 3">CBS 129764</strain>
    </source>
</reference>
<keyword evidence="3" id="KW-1185">Reference proteome</keyword>
<proteinExistence type="predicted"/>
<dbReference type="PANTHER" id="PTHR40422:SF1">
    <property type="entry name" value="TRANSLATION MACHINERY-ASSOCIATED PROTEIN 17"/>
    <property type="match status" value="1"/>
</dbReference>
<evidence type="ECO:0000256" key="1">
    <source>
        <dbReference type="SAM" id="MobiDB-lite"/>
    </source>
</evidence>
<evidence type="ECO:0000313" key="3">
    <source>
        <dbReference type="Proteomes" id="UP001456524"/>
    </source>
</evidence>
<organism evidence="2 3">
    <name type="scientific">Phyllosticta citrichinensis</name>
    <dbReference type="NCBI Taxonomy" id="1130410"/>
    <lineage>
        <taxon>Eukaryota</taxon>
        <taxon>Fungi</taxon>
        <taxon>Dikarya</taxon>
        <taxon>Ascomycota</taxon>
        <taxon>Pezizomycotina</taxon>
        <taxon>Dothideomycetes</taxon>
        <taxon>Dothideomycetes incertae sedis</taxon>
        <taxon>Botryosphaeriales</taxon>
        <taxon>Phyllostictaceae</taxon>
        <taxon>Phyllosticta</taxon>
    </lineage>
</organism>
<comment type="caution">
    <text evidence="2">The sequence shown here is derived from an EMBL/GenBank/DDBJ whole genome shotgun (WGS) entry which is preliminary data.</text>
</comment>
<dbReference type="InterPro" id="IPR038966">
    <property type="entry name" value="TMA17"/>
</dbReference>
<accession>A0ABR1XV12</accession>
<feature type="compositionally biased region" description="Polar residues" evidence="1">
    <location>
        <begin position="95"/>
        <end position="121"/>
    </location>
</feature>
<feature type="region of interest" description="Disordered" evidence="1">
    <location>
        <begin position="84"/>
        <end position="174"/>
    </location>
</feature>
<sequence length="174" mass="19217">MSSESQPISLERFAEAITELTLPSLHSKAAELRNSTFHLRRANVQLQPFADEGDGDCAEAIRENEQTIQSMERRVELLRLEVERRGMPWVEDPTVAQQKESTNGTQQSEQMHGDTNATTENAGAPRDGTDGTNGGEGHGTEQSANTRQERQEPQSSSSSSSARLQTEEEEGLYL</sequence>